<dbReference type="Proteomes" id="UP000465712">
    <property type="component" value="Unassembled WGS sequence"/>
</dbReference>
<keyword evidence="1" id="KW-1133">Transmembrane helix</keyword>
<keyword evidence="1" id="KW-0812">Transmembrane</keyword>
<organism evidence="2 3">
    <name type="scientific">Photobacterium halotolerans</name>
    <dbReference type="NCBI Taxonomy" id="265726"/>
    <lineage>
        <taxon>Bacteria</taxon>
        <taxon>Pseudomonadati</taxon>
        <taxon>Pseudomonadota</taxon>
        <taxon>Gammaproteobacteria</taxon>
        <taxon>Vibrionales</taxon>
        <taxon>Vibrionaceae</taxon>
        <taxon>Photobacterium</taxon>
    </lineage>
</organism>
<feature type="transmembrane region" description="Helical" evidence="1">
    <location>
        <begin position="27"/>
        <end position="46"/>
    </location>
</feature>
<accession>A0A7X5AUH6</accession>
<dbReference type="EMBL" id="WXWW01000178">
    <property type="protein sequence ID" value="NAW65945.1"/>
    <property type="molecule type" value="Genomic_DNA"/>
</dbReference>
<sequence>MKYLVLAWIHTTDFIQRLIKEEKGASAIEYVLIAAVVVGAVSLLSLDDVFTSAVGKLNSAISAAP</sequence>
<reference evidence="2 3" key="1">
    <citation type="submission" date="2017-05" db="EMBL/GenBank/DDBJ databases">
        <title>High clonality and local adaptation shapes Vibrionaceae linages within an endangered oasis.</title>
        <authorList>
            <person name="Vazquez-Rosas-Landa M."/>
        </authorList>
    </citation>
    <scope>NUCLEOTIDE SEQUENCE [LARGE SCALE GENOMIC DNA]</scope>
    <source>
        <strain evidence="2 3">P46_P4S1P180</strain>
    </source>
</reference>
<evidence type="ECO:0000313" key="2">
    <source>
        <dbReference type="EMBL" id="NAW65945.1"/>
    </source>
</evidence>
<dbReference type="AlphaFoldDB" id="A0A7X5AUH6"/>
<dbReference type="RefSeq" id="WP_161445191.1">
    <property type="nucleotide sequence ID" value="NZ_WXWW01000178.1"/>
</dbReference>
<evidence type="ECO:0000256" key="1">
    <source>
        <dbReference type="SAM" id="Phobius"/>
    </source>
</evidence>
<protein>
    <submittedName>
        <fullName evidence="2">Flp family type IVb pilin</fullName>
    </submittedName>
</protein>
<evidence type="ECO:0000313" key="3">
    <source>
        <dbReference type="Proteomes" id="UP000465712"/>
    </source>
</evidence>
<name>A0A7X5AUH6_9GAMM</name>
<comment type="caution">
    <text evidence="2">The sequence shown here is derived from an EMBL/GenBank/DDBJ whole genome shotgun (WGS) entry which is preliminary data.</text>
</comment>
<keyword evidence="1" id="KW-0472">Membrane</keyword>
<proteinExistence type="predicted"/>
<gene>
    <name evidence="2" type="ORF">CAG72_12025</name>
</gene>